<name>A0AAD4CSX8_ASPNN</name>
<gene>
    <name evidence="3" type="ORF">FE257_003333</name>
</gene>
<evidence type="ECO:0000259" key="2">
    <source>
        <dbReference type="Pfam" id="PF00135"/>
    </source>
</evidence>
<comment type="caution">
    <text evidence="3">The sequence shown here is derived from an EMBL/GenBank/DDBJ whole genome shotgun (WGS) entry which is preliminary data.</text>
</comment>
<evidence type="ECO:0000313" key="4">
    <source>
        <dbReference type="Proteomes" id="UP001194746"/>
    </source>
</evidence>
<dbReference type="EMBL" id="VCAU01000016">
    <property type="protein sequence ID" value="KAF9891848.1"/>
    <property type="molecule type" value="Genomic_DNA"/>
</dbReference>
<keyword evidence="1" id="KW-0732">Signal</keyword>
<protein>
    <recommendedName>
        <fullName evidence="2">Carboxylesterase type B domain-containing protein</fullName>
    </recommendedName>
</protein>
<feature type="domain" description="Carboxylesterase type B" evidence="2">
    <location>
        <begin position="27"/>
        <end position="85"/>
    </location>
</feature>
<dbReference type="Pfam" id="PF00135">
    <property type="entry name" value="COesterase"/>
    <property type="match status" value="1"/>
</dbReference>
<keyword evidence="4" id="KW-1185">Reference proteome</keyword>
<dbReference type="PANTHER" id="PTHR11559">
    <property type="entry name" value="CARBOXYLESTERASE"/>
    <property type="match status" value="1"/>
</dbReference>
<evidence type="ECO:0000256" key="1">
    <source>
        <dbReference type="SAM" id="SignalP"/>
    </source>
</evidence>
<evidence type="ECO:0000313" key="3">
    <source>
        <dbReference type="EMBL" id="KAF9891848.1"/>
    </source>
</evidence>
<dbReference type="Proteomes" id="UP001194746">
    <property type="component" value="Unassembled WGS sequence"/>
</dbReference>
<dbReference type="InterPro" id="IPR029058">
    <property type="entry name" value="AB_hydrolase_fold"/>
</dbReference>
<dbReference type="InterPro" id="IPR050309">
    <property type="entry name" value="Type-B_Carboxylest/Lipase"/>
</dbReference>
<accession>A0AAD4CSX8</accession>
<dbReference type="AlphaFoldDB" id="A0AAD4CSX8"/>
<sequence>MYWCSVLFYSALYLTSTAHGFIVGGPVNTTSGTVTGKASSLRSDVSEYLGIRYAKAPKGDLRFAAPVPVERSLVMLNATSYSPYVILPTSSENMFHLS</sequence>
<dbReference type="InterPro" id="IPR002018">
    <property type="entry name" value="CarbesteraseB"/>
</dbReference>
<reference evidence="3" key="2">
    <citation type="submission" date="2020-02" db="EMBL/GenBank/DDBJ databases">
        <authorList>
            <person name="Gilchrist C.L.M."/>
            <person name="Chooi Y.-H."/>
        </authorList>
    </citation>
    <scope>NUCLEOTIDE SEQUENCE</scope>
    <source>
        <strain evidence="3">MST-FP2251</strain>
    </source>
</reference>
<organism evidence="3 4">
    <name type="scientific">Aspergillus nanangensis</name>
    <dbReference type="NCBI Taxonomy" id="2582783"/>
    <lineage>
        <taxon>Eukaryota</taxon>
        <taxon>Fungi</taxon>
        <taxon>Dikarya</taxon>
        <taxon>Ascomycota</taxon>
        <taxon>Pezizomycotina</taxon>
        <taxon>Eurotiomycetes</taxon>
        <taxon>Eurotiomycetidae</taxon>
        <taxon>Eurotiales</taxon>
        <taxon>Aspergillaceae</taxon>
        <taxon>Aspergillus</taxon>
        <taxon>Aspergillus subgen. Circumdati</taxon>
    </lineage>
</organism>
<dbReference type="SUPFAM" id="SSF53474">
    <property type="entry name" value="alpha/beta-Hydrolases"/>
    <property type="match status" value="1"/>
</dbReference>
<feature type="signal peptide" evidence="1">
    <location>
        <begin position="1"/>
        <end position="20"/>
    </location>
</feature>
<reference evidence="3" key="1">
    <citation type="journal article" date="2019" name="Beilstein J. Org. Chem.">
        <title>Nanangenines: drimane sesquiterpenoids as the dominant metabolite cohort of a novel Australian fungus, Aspergillus nanangensis.</title>
        <authorList>
            <person name="Lacey H.J."/>
            <person name="Gilchrist C.L.M."/>
            <person name="Crombie A."/>
            <person name="Kalaitzis J.A."/>
            <person name="Vuong D."/>
            <person name="Rutledge P.J."/>
            <person name="Turner P."/>
            <person name="Pitt J.I."/>
            <person name="Lacey E."/>
            <person name="Chooi Y.H."/>
            <person name="Piggott A.M."/>
        </authorList>
    </citation>
    <scope>NUCLEOTIDE SEQUENCE</scope>
    <source>
        <strain evidence="3">MST-FP2251</strain>
    </source>
</reference>
<dbReference type="Gene3D" id="3.40.50.1820">
    <property type="entry name" value="alpha/beta hydrolase"/>
    <property type="match status" value="1"/>
</dbReference>
<feature type="chain" id="PRO_5042217439" description="Carboxylesterase type B domain-containing protein" evidence="1">
    <location>
        <begin position="21"/>
        <end position="98"/>
    </location>
</feature>
<proteinExistence type="predicted"/>